<evidence type="ECO:0000313" key="4">
    <source>
        <dbReference type="Proteomes" id="UP000243686"/>
    </source>
</evidence>
<reference evidence="3 4" key="1">
    <citation type="submission" date="2015-03" db="EMBL/GenBank/DDBJ databases">
        <title>Draft genome of the nematode, Opisthorchis viverrini.</title>
        <authorList>
            <person name="Mitreva M."/>
        </authorList>
    </citation>
    <scope>NUCLEOTIDE SEQUENCE [LARGE SCALE GENOMIC DNA]</scope>
    <source>
        <strain evidence="3">Khon Kaen</strain>
    </source>
</reference>
<dbReference type="SMART" id="SM00324">
    <property type="entry name" value="RhoGAP"/>
    <property type="match status" value="1"/>
</dbReference>
<organism evidence="3 4">
    <name type="scientific">Opisthorchis viverrini</name>
    <name type="common">Southeast Asian liver fluke</name>
    <dbReference type="NCBI Taxonomy" id="6198"/>
    <lineage>
        <taxon>Eukaryota</taxon>
        <taxon>Metazoa</taxon>
        <taxon>Spiralia</taxon>
        <taxon>Lophotrochozoa</taxon>
        <taxon>Platyhelminthes</taxon>
        <taxon>Trematoda</taxon>
        <taxon>Digenea</taxon>
        <taxon>Opisthorchiida</taxon>
        <taxon>Opisthorchiata</taxon>
        <taxon>Opisthorchiidae</taxon>
        <taxon>Opisthorchis</taxon>
    </lineage>
</organism>
<dbReference type="SUPFAM" id="SSF48350">
    <property type="entry name" value="GTPase activation domain, GAP"/>
    <property type="match status" value="1"/>
</dbReference>
<accession>A0A1S8WPL1</accession>
<feature type="region of interest" description="Disordered" evidence="1">
    <location>
        <begin position="558"/>
        <end position="579"/>
    </location>
</feature>
<name>A0A1S8WPL1_OPIVI</name>
<dbReference type="Proteomes" id="UP000243686">
    <property type="component" value="Unassembled WGS sequence"/>
</dbReference>
<gene>
    <name evidence="3" type="ORF">X801_07727</name>
</gene>
<evidence type="ECO:0000259" key="2">
    <source>
        <dbReference type="PROSITE" id="PS50238"/>
    </source>
</evidence>
<evidence type="ECO:0000313" key="3">
    <source>
        <dbReference type="EMBL" id="OON16460.1"/>
    </source>
</evidence>
<dbReference type="EMBL" id="KV897425">
    <property type="protein sequence ID" value="OON16460.1"/>
    <property type="molecule type" value="Genomic_DNA"/>
</dbReference>
<evidence type="ECO:0000256" key="1">
    <source>
        <dbReference type="SAM" id="MobiDB-lite"/>
    </source>
</evidence>
<sequence length="654" mass="73645">MQHIAPRALIGWLGQKADVYKCWSTEQKIRLILIPQSAFDIRVSLVVPHMLILSDRSGKDYISVVGMDKLSLSANYGDETDTSGFASCSASTYTHASDYTTSPHNSPDSHEVRELKATVYRRSSSGQKLAKFINALTPCRGRMARRSQSFGSVYSQKWQAGGCDQQSLVFRVVGDLNPRQNINPMEPAEQVGYQKPASLTASSWAVQLDVSITDPTVEVHEFRRLFPSSFLALITNYLGFLIFTPEDMEQIRDALLKESKTTQAPESLPTNLTSSVPSFGRSFTPQKSVRSREAKCADKELEHWYIVVNTTVNYLLEKKRYKHRFIVRRPGNQSSVNELEKTLFPPRHRPLSLSVRSRSTDQTDEKLHSPAMVPEILSILERYDATVVACVLSRMLRRHGVGLIPVYLRRLFLQLVTGVKENAVHQRRAIRLLFQLVPKRLLRMVIRPVFELLASIANEPACEVDESSLAVLFSPILFLDRSTTTPASLANPLPARVVELLVRTARLDLQMHQSLDRTFQVPVLFQDDCVRNLTQHLALENPPLSCSLKYCVSMSPRSRDKHTAQSDSNADPSGAQKTVRPIMPKVNLTSNFMAKRPRHVSPFVSSGYATPVLKNHPISPILDFRVRRTPTTFSRAQHLHALKSPLPSRIETTI</sequence>
<dbReference type="GO" id="GO:0007165">
    <property type="term" value="P:signal transduction"/>
    <property type="evidence" value="ECO:0007669"/>
    <property type="project" value="InterPro"/>
</dbReference>
<keyword evidence="4" id="KW-1185">Reference proteome</keyword>
<protein>
    <submittedName>
        <fullName evidence="3">RhoGAP domain protein</fullName>
    </submittedName>
</protein>
<feature type="domain" description="Rho-GAP" evidence="2">
    <location>
        <begin position="287"/>
        <end position="509"/>
    </location>
</feature>
<dbReference type="InterPro" id="IPR000198">
    <property type="entry name" value="RhoGAP_dom"/>
</dbReference>
<proteinExistence type="predicted"/>
<dbReference type="PROSITE" id="PS50238">
    <property type="entry name" value="RHOGAP"/>
    <property type="match status" value="1"/>
</dbReference>
<dbReference type="InterPro" id="IPR008936">
    <property type="entry name" value="Rho_GTPase_activation_prot"/>
</dbReference>
<dbReference type="Pfam" id="PF00620">
    <property type="entry name" value="RhoGAP"/>
    <property type="match status" value="1"/>
</dbReference>
<dbReference type="AlphaFoldDB" id="A0A1S8WPL1"/>
<dbReference type="Gene3D" id="1.10.555.10">
    <property type="entry name" value="Rho GTPase activation protein"/>
    <property type="match status" value="1"/>
</dbReference>
<feature type="non-terminal residue" evidence="3">
    <location>
        <position position="654"/>
    </location>
</feature>